<dbReference type="Proteomes" id="UP000800981">
    <property type="component" value="Unassembled WGS sequence"/>
</dbReference>
<dbReference type="RefSeq" id="WP_166281419.1">
    <property type="nucleotide sequence ID" value="NZ_JAANNP010000004.1"/>
</dbReference>
<sequence>MDALRPAVLAIVFLLELVALACVARWGWWVGKGGLAGSAVAAVSVVAWAVVWGAFLSPRARVPLPPGGTVFARAAMVALAAVGGAVAGWEMLAVALVLGWVATVAVDAAL</sequence>
<feature type="transmembrane region" description="Helical" evidence="1">
    <location>
        <begin position="34"/>
        <end position="56"/>
    </location>
</feature>
<keyword evidence="3" id="KW-1185">Reference proteome</keyword>
<dbReference type="EMBL" id="JAANNP010000004">
    <property type="protein sequence ID" value="NHC14172.1"/>
    <property type="molecule type" value="Genomic_DNA"/>
</dbReference>
<feature type="transmembrane region" description="Helical" evidence="1">
    <location>
        <begin position="7"/>
        <end position="28"/>
    </location>
</feature>
<accession>A0ABX0GTF9</accession>
<dbReference type="Pfam" id="PF10823">
    <property type="entry name" value="DUF2568"/>
    <property type="match status" value="1"/>
</dbReference>
<keyword evidence="1" id="KW-1133">Transmembrane helix</keyword>
<keyword evidence="1" id="KW-0472">Membrane</keyword>
<gene>
    <name evidence="2" type="ORF">G9H71_10300</name>
</gene>
<keyword evidence="1" id="KW-0812">Transmembrane</keyword>
<organism evidence="2 3">
    <name type="scientific">Motilibacter deserti</name>
    <dbReference type="NCBI Taxonomy" id="2714956"/>
    <lineage>
        <taxon>Bacteria</taxon>
        <taxon>Bacillati</taxon>
        <taxon>Actinomycetota</taxon>
        <taxon>Actinomycetes</taxon>
        <taxon>Motilibacterales</taxon>
        <taxon>Motilibacteraceae</taxon>
        <taxon>Motilibacter</taxon>
    </lineage>
</organism>
<evidence type="ECO:0000313" key="2">
    <source>
        <dbReference type="EMBL" id="NHC14172.1"/>
    </source>
</evidence>
<evidence type="ECO:0000313" key="3">
    <source>
        <dbReference type="Proteomes" id="UP000800981"/>
    </source>
</evidence>
<reference evidence="2 3" key="1">
    <citation type="submission" date="2020-03" db="EMBL/GenBank/DDBJ databases">
        <title>Two novel Motilibacter sp.</title>
        <authorList>
            <person name="Liu S."/>
        </authorList>
    </citation>
    <scope>NUCLEOTIDE SEQUENCE [LARGE SCALE GENOMIC DNA]</scope>
    <source>
        <strain evidence="2 3">E257</strain>
    </source>
</reference>
<proteinExistence type="predicted"/>
<dbReference type="InterPro" id="IPR021214">
    <property type="entry name" value="DUF2568"/>
</dbReference>
<protein>
    <submittedName>
        <fullName evidence="2">DUF2568 domain-containing protein</fullName>
    </submittedName>
</protein>
<comment type="caution">
    <text evidence="2">The sequence shown here is derived from an EMBL/GenBank/DDBJ whole genome shotgun (WGS) entry which is preliminary data.</text>
</comment>
<feature type="transmembrane region" description="Helical" evidence="1">
    <location>
        <begin position="77"/>
        <end position="102"/>
    </location>
</feature>
<evidence type="ECO:0000256" key="1">
    <source>
        <dbReference type="SAM" id="Phobius"/>
    </source>
</evidence>
<name>A0ABX0GTF9_9ACTN</name>